<dbReference type="RefSeq" id="WP_261927863.1">
    <property type="nucleotide sequence ID" value="NZ_CALYLG010000378.1"/>
</dbReference>
<evidence type="ECO:0000313" key="4">
    <source>
        <dbReference type="Proteomes" id="UP001241226"/>
    </source>
</evidence>
<reference evidence="3 4" key="1">
    <citation type="submission" date="2022-02" db="EMBL/GenBank/DDBJ databases">
        <title>Emergence and expansion in Europe of a Vibrio aestuarianus clonal complex pathogenic for oysters.</title>
        <authorList>
            <person name="Mesnil A."/>
            <person name="Travers M.-A."/>
        </authorList>
    </citation>
    <scope>NUCLEOTIDE SEQUENCE [LARGE SCALE GENOMIC DNA]</scope>
    <source>
        <strain evidence="3 4">U17</strain>
    </source>
</reference>
<sequence>MKLFKFFMVAAFALVASALSVVAQASTETAVSIANDAPSWVYAAIAAVGVIAGFVAQLDAQVSEDFKRKWPWWARLVWDWLAGNYKHSRNIGSQ</sequence>
<evidence type="ECO:0000313" key="3">
    <source>
        <dbReference type="EMBL" id="WGK87242.1"/>
    </source>
</evidence>
<feature type="transmembrane region" description="Helical" evidence="1">
    <location>
        <begin position="41"/>
        <end position="60"/>
    </location>
</feature>
<keyword evidence="2" id="KW-0732">Signal</keyword>
<evidence type="ECO:0000256" key="2">
    <source>
        <dbReference type="SAM" id="SignalP"/>
    </source>
</evidence>
<dbReference type="AlphaFoldDB" id="A0ABD7YQ70"/>
<dbReference type="Proteomes" id="UP001241226">
    <property type="component" value="Chromosome 2"/>
</dbReference>
<gene>
    <name evidence="3" type="ORF">PYE67_14050</name>
</gene>
<dbReference type="EMBL" id="CP118712">
    <property type="protein sequence ID" value="WGK87242.1"/>
    <property type="molecule type" value="Genomic_DNA"/>
</dbReference>
<name>A0ABD7YQ70_9VIBR</name>
<keyword evidence="1" id="KW-0812">Transmembrane</keyword>
<protein>
    <submittedName>
        <fullName evidence="3">Uncharacterized protein</fullName>
    </submittedName>
</protein>
<feature type="signal peptide" evidence="2">
    <location>
        <begin position="1"/>
        <end position="25"/>
    </location>
</feature>
<evidence type="ECO:0000256" key="1">
    <source>
        <dbReference type="SAM" id="Phobius"/>
    </source>
</evidence>
<keyword evidence="1" id="KW-0472">Membrane</keyword>
<organism evidence="3 4">
    <name type="scientific">Vibrio aestuarianus</name>
    <dbReference type="NCBI Taxonomy" id="28171"/>
    <lineage>
        <taxon>Bacteria</taxon>
        <taxon>Pseudomonadati</taxon>
        <taxon>Pseudomonadota</taxon>
        <taxon>Gammaproteobacteria</taxon>
        <taxon>Vibrionales</taxon>
        <taxon>Vibrionaceae</taxon>
        <taxon>Vibrio</taxon>
    </lineage>
</organism>
<accession>A0ABD7YQ70</accession>
<keyword evidence="1" id="KW-1133">Transmembrane helix</keyword>
<proteinExistence type="predicted"/>
<feature type="chain" id="PRO_5044795146" evidence="2">
    <location>
        <begin position="26"/>
        <end position="94"/>
    </location>
</feature>